<reference evidence="1 2" key="1">
    <citation type="submission" date="2017-08" db="EMBL/GenBank/DDBJ databases">
        <title>Pusillimonas indicus sp. nov., a member of the family Alcaligenaceae isolated from surface seawater.</title>
        <authorList>
            <person name="Li J."/>
        </authorList>
    </citation>
    <scope>NUCLEOTIDE SEQUENCE [LARGE SCALE GENOMIC DNA]</scope>
    <source>
        <strain evidence="1 2">L52-1-41</strain>
    </source>
</reference>
<evidence type="ECO:0000313" key="1">
    <source>
        <dbReference type="EMBL" id="RIY42379.1"/>
    </source>
</evidence>
<gene>
    <name evidence="1" type="ORF">CJP73_02820</name>
</gene>
<dbReference type="Pfam" id="PF13665">
    <property type="entry name" value="Tox-PAAR-like"/>
    <property type="match status" value="1"/>
</dbReference>
<name>A0A3A1YYJ0_9BURK</name>
<proteinExistence type="predicted"/>
<comment type="caution">
    <text evidence="1">The sequence shown here is derived from an EMBL/GenBank/DDBJ whole genome shotgun (WGS) entry which is preliminary data.</text>
</comment>
<dbReference type="Proteomes" id="UP000266206">
    <property type="component" value="Unassembled WGS sequence"/>
</dbReference>
<protein>
    <submittedName>
        <fullName evidence="1">Type VI secretion protein</fullName>
    </submittedName>
</protein>
<dbReference type="RefSeq" id="WP_114420397.1">
    <property type="nucleotide sequence ID" value="NZ_NQYH01000001.1"/>
</dbReference>
<evidence type="ECO:0000313" key="2">
    <source>
        <dbReference type="Proteomes" id="UP000266206"/>
    </source>
</evidence>
<dbReference type="EMBL" id="NQYH01000001">
    <property type="protein sequence ID" value="RIY42379.1"/>
    <property type="molecule type" value="Genomic_DNA"/>
</dbReference>
<sequence length="130" mass="13427">MFVATIQAGQAMCMPDVCKTPAPPGPPIPIPYVNTAMTTLANPTSLKVLVSGCPALTKASKISMSMGDNTGVEGGVVSGSMMGECEFVTASFKVKFQGNPVVRQMDSAKSNKGNTFGALLEPSQVKVNAN</sequence>
<dbReference type="OrthoDB" id="5513456at2"/>
<dbReference type="AlphaFoldDB" id="A0A3A1YYJ0"/>
<organism evidence="1 2">
    <name type="scientific">Neopusillimonas maritima</name>
    <dbReference type="NCBI Taxonomy" id="2026239"/>
    <lineage>
        <taxon>Bacteria</taxon>
        <taxon>Pseudomonadati</taxon>
        <taxon>Pseudomonadota</taxon>
        <taxon>Betaproteobacteria</taxon>
        <taxon>Burkholderiales</taxon>
        <taxon>Alcaligenaceae</taxon>
        <taxon>Neopusillimonas</taxon>
    </lineage>
</organism>
<accession>A0A3A1YYJ0</accession>